<dbReference type="EMBL" id="CAMXCT010001038">
    <property type="protein sequence ID" value="CAI3986024.1"/>
    <property type="molecule type" value="Genomic_DNA"/>
</dbReference>
<evidence type="ECO:0000313" key="4">
    <source>
        <dbReference type="Proteomes" id="UP001152797"/>
    </source>
</evidence>
<gene>
    <name evidence="2" type="ORF">C1SCF055_LOCUS13409</name>
</gene>
<comment type="caution">
    <text evidence="2">The sequence shown here is derived from an EMBL/GenBank/DDBJ whole genome shotgun (WGS) entry which is preliminary data.</text>
</comment>
<organism evidence="2">
    <name type="scientific">Cladocopium goreaui</name>
    <dbReference type="NCBI Taxonomy" id="2562237"/>
    <lineage>
        <taxon>Eukaryota</taxon>
        <taxon>Sar</taxon>
        <taxon>Alveolata</taxon>
        <taxon>Dinophyceae</taxon>
        <taxon>Suessiales</taxon>
        <taxon>Symbiodiniaceae</taxon>
        <taxon>Cladocopium</taxon>
    </lineage>
</organism>
<reference evidence="3" key="2">
    <citation type="submission" date="2024-04" db="EMBL/GenBank/DDBJ databases">
        <authorList>
            <person name="Chen Y."/>
            <person name="Shah S."/>
            <person name="Dougan E. K."/>
            <person name="Thang M."/>
            <person name="Chan C."/>
        </authorList>
    </citation>
    <scope>NUCLEOTIDE SEQUENCE [LARGE SCALE GENOMIC DNA]</scope>
</reference>
<dbReference type="EMBL" id="CAMXCT020001038">
    <property type="protein sequence ID" value="CAL1139399.1"/>
    <property type="molecule type" value="Genomic_DNA"/>
</dbReference>
<accession>A0A9P1C6M7</accession>
<evidence type="ECO:0000313" key="3">
    <source>
        <dbReference type="EMBL" id="CAL1139399.1"/>
    </source>
</evidence>
<feature type="compositionally biased region" description="Basic and acidic residues" evidence="1">
    <location>
        <begin position="833"/>
        <end position="849"/>
    </location>
</feature>
<feature type="compositionally biased region" description="Basic and acidic residues" evidence="1">
    <location>
        <begin position="455"/>
        <end position="485"/>
    </location>
</feature>
<feature type="compositionally biased region" description="Acidic residues" evidence="1">
    <location>
        <begin position="1074"/>
        <end position="1085"/>
    </location>
</feature>
<feature type="compositionally biased region" description="Basic and acidic residues" evidence="1">
    <location>
        <begin position="916"/>
        <end position="926"/>
    </location>
</feature>
<protein>
    <submittedName>
        <fullName evidence="2">Uncharacterized protein</fullName>
    </submittedName>
</protein>
<name>A0A9P1C6M7_9DINO</name>
<feature type="compositionally biased region" description="Low complexity" evidence="1">
    <location>
        <begin position="486"/>
        <end position="495"/>
    </location>
</feature>
<evidence type="ECO:0000313" key="2">
    <source>
        <dbReference type="EMBL" id="CAI3986024.1"/>
    </source>
</evidence>
<feature type="compositionally biased region" description="Basic and acidic residues" evidence="1">
    <location>
        <begin position="1055"/>
        <end position="1066"/>
    </location>
</feature>
<keyword evidence="4" id="KW-1185">Reference proteome</keyword>
<dbReference type="EMBL" id="CAMXCT030001038">
    <property type="protein sequence ID" value="CAL4773336.1"/>
    <property type="molecule type" value="Genomic_DNA"/>
</dbReference>
<proteinExistence type="predicted"/>
<dbReference type="Proteomes" id="UP001152797">
    <property type="component" value="Unassembled WGS sequence"/>
</dbReference>
<dbReference type="AlphaFoldDB" id="A0A9P1C6M7"/>
<feature type="compositionally biased region" description="Acidic residues" evidence="1">
    <location>
        <begin position="498"/>
        <end position="512"/>
    </location>
</feature>
<feature type="compositionally biased region" description="Basic and acidic residues" evidence="1">
    <location>
        <begin position="935"/>
        <end position="947"/>
    </location>
</feature>
<feature type="region of interest" description="Disordered" evidence="1">
    <location>
        <begin position="829"/>
        <end position="1148"/>
    </location>
</feature>
<reference evidence="2" key="1">
    <citation type="submission" date="2022-10" db="EMBL/GenBank/DDBJ databases">
        <authorList>
            <person name="Chen Y."/>
            <person name="Dougan E. K."/>
            <person name="Chan C."/>
            <person name="Rhodes N."/>
            <person name="Thang M."/>
        </authorList>
    </citation>
    <scope>NUCLEOTIDE SEQUENCE</scope>
</reference>
<evidence type="ECO:0000256" key="1">
    <source>
        <dbReference type="SAM" id="MobiDB-lite"/>
    </source>
</evidence>
<feature type="compositionally biased region" description="Basic and acidic residues" evidence="1">
    <location>
        <begin position="1123"/>
        <end position="1134"/>
    </location>
</feature>
<feature type="region of interest" description="Disordered" evidence="1">
    <location>
        <begin position="455"/>
        <end position="512"/>
    </location>
</feature>
<feature type="compositionally biased region" description="Basic and acidic residues" evidence="1">
    <location>
        <begin position="958"/>
        <end position="972"/>
    </location>
</feature>
<feature type="compositionally biased region" description="Low complexity" evidence="1">
    <location>
        <begin position="1136"/>
        <end position="1148"/>
    </location>
</feature>
<sequence length="1191" mass="128399">MAEPSSAAPAAAAALKMLKVKCSLEDCPVFFLRQGSRLPLCAGHSIARDGMYQQASRSRNKELVDTLLKMEKENLPEFLEHLRDFARQCPNPGRGCRRKEFDFAKIFSFQKSGTLNRDNRKKRPMCKADFIKYKTSECPSYERVNTDTAEQQWNKLFVSPNMRKDQVEACSERGESIGKVWRLWIPIGESEVSSKYEDYGVQQQIGDNASKPSESEVSLQREKAEGLLKSCLLDDDGGAPASLLSTALPGPSGANARVAAQAAAKAVPKAKAAARGNPVVLAATMRAKSVKEFREVGKLLERSMGMAEDVLAKDAMKVHAHSQDAVDKDYTLSLLRDRMKLGQLAYDQTTGGPSSLQLSKQLFSECLEDPYLKDLSTTFLTTEAGCMTYGRIMFLRNTALDLQSSVEAVREMCDNMKNAMGLLKKIAGAIQSEAEAWRSNVAMLHKARVAEEAANRKADEKIRKSEALKAKREEEKKKKLADKAAQKAAAAAAKAAEAEAEAEDGDEADGFEGDAGITCDDTLCDIPDGGRVCRGSFQDADAASMSPVQEGLKKALQASDMSASSVTGLSKMLTSDGANFLTECEKAFGDGQERVSKVSPGPAEYLGFDVKCNVAIQGEASHTSAVVLSREFVAEKLAEKAAALGCSTDEKTKVVNRIEGVQWAGFKQGACYSGHLPEGLGSFAYQVEGQRLLVVADLVELLEVAKPDVFQSLTEGGMHLTAEQSFSMLQDLADFLMKVTADSLATFNAEGQLASFRYLYVIAGDCLYLPHGSLVCEKATGSHNTSIRVASMLVTKHHRMALDFMKTVYPMSPICNVFSSLASEAFDADDDGAANREPDVKVERDRESDASDGDGVWSAGPDEELPAPLQDLPETQVEALTGPPTEAGHDGLTAGPNLQAEQDLPETQVVQAEQESNLRQENKESADQALPQVEEPPKENDASHEQDELPPVSVLAAEGKELPIEPEAEKNAVDTNPEPAQMAPDMSPKENGQGQEPVQTDMKPDFGSLSVKDKIDASPILPRAPFVPCSNGITSAGGEIDRSDGMDVEGEDAAGDAKGDDGRDADAVESQAGMEEEDENDDESEEPPRPKRKAGAMEDEGKKSKKDKKDKKDKDKAKKAKKDKKEKEKVEKALSKAKAAAKATPKAKVKAAAAKAKAKGKESDSASITFTPGVAKGRLTSMLMPKGGKAK</sequence>